<organism evidence="1 2">
    <name type="scientific">Colletotrichum fructicola (strain Nara gc5)</name>
    <name type="common">Anthracnose fungus</name>
    <name type="synonym">Colletotrichum gloeosporioides (strain Nara gc5)</name>
    <dbReference type="NCBI Taxonomy" id="1213859"/>
    <lineage>
        <taxon>Eukaryota</taxon>
        <taxon>Fungi</taxon>
        <taxon>Dikarya</taxon>
        <taxon>Ascomycota</taxon>
        <taxon>Pezizomycotina</taxon>
        <taxon>Sordariomycetes</taxon>
        <taxon>Hypocreomycetidae</taxon>
        <taxon>Glomerellales</taxon>
        <taxon>Glomerellaceae</taxon>
        <taxon>Colletotrichum</taxon>
        <taxon>Colletotrichum gloeosporioides species complex</taxon>
    </lineage>
</organism>
<keyword evidence="2" id="KW-1185">Reference proteome</keyword>
<proteinExistence type="predicted"/>
<comment type="caution">
    <text evidence="1">The sequence shown here is derived from an EMBL/GenBank/DDBJ whole genome shotgun (WGS) entry which is preliminary data.</text>
</comment>
<protein>
    <submittedName>
        <fullName evidence="1">Uncharacterized protein</fullName>
    </submittedName>
</protein>
<dbReference type="InParanoid" id="A0A7J6IV18"/>
<accession>A0A7J6IV18</accession>
<reference evidence="1 2" key="2">
    <citation type="submission" date="2020-04" db="EMBL/GenBank/DDBJ databases">
        <title>Genome sequencing and assembly of multiple isolates from the Colletotrichum gloeosporioides species complex.</title>
        <authorList>
            <person name="Gan P."/>
            <person name="Shirasu K."/>
        </authorList>
    </citation>
    <scope>NUCLEOTIDE SEQUENCE [LARGE SCALE GENOMIC DNA]</scope>
    <source>
        <strain evidence="1 2">Nara gc5</strain>
    </source>
</reference>
<evidence type="ECO:0000313" key="1">
    <source>
        <dbReference type="EMBL" id="KAF4480336.1"/>
    </source>
</evidence>
<dbReference type="GeneID" id="90980105"/>
<dbReference type="AlphaFoldDB" id="A0A7J6IV18"/>
<gene>
    <name evidence="1" type="ORF">CGGC5_v010416</name>
</gene>
<dbReference type="EMBL" id="ANPB02000006">
    <property type="protein sequence ID" value="KAF4480336.1"/>
    <property type="molecule type" value="Genomic_DNA"/>
</dbReference>
<reference evidence="1 2" key="1">
    <citation type="submission" date="2012-08" db="EMBL/GenBank/DDBJ databases">
        <authorList>
            <person name="Gan P.H.P."/>
            <person name="Ikeda K."/>
            <person name="Irieda H."/>
            <person name="Narusaka M."/>
            <person name="O'Connell R.J."/>
            <person name="Narusaka Y."/>
            <person name="Takano Y."/>
            <person name="Kubo Y."/>
            <person name="Shirasu K."/>
        </authorList>
    </citation>
    <scope>NUCLEOTIDE SEQUENCE [LARGE SCALE GENOMIC DNA]</scope>
    <source>
        <strain evidence="1 2">Nara gc5</strain>
    </source>
</reference>
<name>A0A7J6IV18_COLFN</name>
<dbReference type="RefSeq" id="XP_066008098.1">
    <property type="nucleotide sequence ID" value="XM_066152351.1"/>
</dbReference>
<sequence>MCVEHKCSTVDVQVLSVQIAEWEAVWSFRQLPLDDKKLKLLTVIVHFYHLVDAFILWKVQVVFFSNTWRNESAPKVSLRKVS</sequence>
<evidence type="ECO:0000313" key="2">
    <source>
        <dbReference type="Proteomes" id="UP000011096"/>
    </source>
</evidence>
<dbReference type="Proteomes" id="UP000011096">
    <property type="component" value="Unassembled WGS sequence"/>
</dbReference>